<dbReference type="InParanoid" id="A0A0C3EF44"/>
<protein>
    <submittedName>
        <fullName evidence="1">Uncharacterized protein</fullName>
    </submittedName>
</protein>
<organism evidence="1 2">
    <name type="scientific">Scleroderma citrinum Foug A</name>
    <dbReference type="NCBI Taxonomy" id="1036808"/>
    <lineage>
        <taxon>Eukaryota</taxon>
        <taxon>Fungi</taxon>
        <taxon>Dikarya</taxon>
        <taxon>Basidiomycota</taxon>
        <taxon>Agaricomycotina</taxon>
        <taxon>Agaricomycetes</taxon>
        <taxon>Agaricomycetidae</taxon>
        <taxon>Boletales</taxon>
        <taxon>Sclerodermatineae</taxon>
        <taxon>Sclerodermataceae</taxon>
        <taxon>Scleroderma</taxon>
    </lineage>
</organism>
<reference evidence="1 2" key="1">
    <citation type="submission" date="2014-04" db="EMBL/GenBank/DDBJ databases">
        <authorList>
            <consortium name="DOE Joint Genome Institute"/>
            <person name="Kuo A."/>
            <person name="Kohler A."/>
            <person name="Nagy L.G."/>
            <person name="Floudas D."/>
            <person name="Copeland A."/>
            <person name="Barry K.W."/>
            <person name="Cichocki N."/>
            <person name="Veneault-Fourrey C."/>
            <person name="LaButti K."/>
            <person name="Lindquist E.A."/>
            <person name="Lipzen A."/>
            <person name="Lundell T."/>
            <person name="Morin E."/>
            <person name="Murat C."/>
            <person name="Sun H."/>
            <person name="Tunlid A."/>
            <person name="Henrissat B."/>
            <person name="Grigoriev I.V."/>
            <person name="Hibbett D.S."/>
            <person name="Martin F."/>
            <person name="Nordberg H.P."/>
            <person name="Cantor M.N."/>
            <person name="Hua S.X."/>
        </authorList>
    </citation>
    <scope>NUCLEOTIDE SEQUENCE [LARGE SCALE GENOMIC DNA]</scope>
    <source>
        <strain evidence="1 2">Foug A</strain>
    </source>
</reference>
<sequence length="72" mass="8571">MLTRNYQECQTIGLQHLQKNALLRNYHELLVLQHLERITQTRNHRACLIASLQRLEKSVQPRNHHAHLPQCL</sequence>
<dbReference type="EMBL" id="KN822017">
    <property type="protein sequence ID" value="KIM66531.1"/>
    <property type="molecule type" value="Genomic_DNA"/>
</dbReference>
<evidence type="ECO:0000313" key="2">
    <source>
        <dbReference type="Proteomes" id="UP000053989"/>
    </source>
</evidence>
<gene>
    <name evidence="1" type="ORF">SCLCIDRAFT_21980</name>
</gene>
<reference evidence="2" key="2">
    <citation type="submission" date="2015-01" db="EMBL/GenBank/DDBJ databases">
        <title>Evolutionary Origins and Diversification of the Mycorrhizal Mutualists.</title>
        <authorList>
            <consortium name="DOE Joint Genome Institute"/>
            <consortium name="Mycorrhizal Genomics Consortium"/>
            <person name="Kohler A."/>
            <person name="Kuo A."/>
            <person name="Nagy L.G."/>
            <person name="Floudas D."/>
            <person name="Copeland A."/>
            <person name="Barry K.W."/>
            <person name="Cichocki N."/>
            <person name="Veneault-Fourrey C."/>
            <person name="LaButti K."/>
            <person name="Lindquist E.A."/>
            <person name="Lipzen A."/>
            <person name="Lundell T."/>
            <person name="Morin E."/>
            <person name="Murat C."/>
            <person name="Riley R."/>
            <person name="Ohm R."/>
            <person name="Sun H."/>
            <person name="Tunlid A."/>
            <person name="Henrissat B."/>
            <person name="Grigoriev I.V."/>
            <person name="Hibbett D.S."/>
            <person name="Martin F."/>
        </authorList>
    </citation>
    <scope>NUCLEOTIDE SEQUENCE [LARGE SCALE GENOMIC DNA]</scope>
    <source>
        <strain evidence="2">Foug A</strain>
    </source>
</reference>
<keyword evidence="2" id="KW-1185">Reference proteome</keyword>
<dbReference type="HOGENOM" id="CLU_2723659_0_0_1"/>
<dbReference type="AlphaFoldDB" id="A0A0C3EF44"/>
<accession>A0A0C3EF44</accession>
<proteinExistence type="predicted"/>
<name>A0A0C3EF44_9AGAM</name>
<evidence type="ECO:0000313" key="1">
    <source>
        <dbReference type="EMBL" id="KIM66531.1"/>
    </source>
</evidence>
<dbReference type="Proteomes" id="UP000053989">
    <property type="component" value="Unassembled WGS sequence"/>
</dbReference>